<dbReference type="CDD" id="cd17535">
    <property type="entry name" value="REC_NarL-like"/>
    <property type="match status" value="1"/>
</dbReference>
<evidence type="ECO:0000313" key="6">
    <source>
        <dbReference type="EMBL" id="GEO17931.1"/>
    </source>
</evidence>
<reference evidence="6 7" key="1">
    <citation type="submission" date="2019-07" db="EMBL/GenBank/DDBJ databases">
        <title>Whole genome shotgun sequence of Microvirga aerophila NBRC 106136.</title>
        <authorList>
            <person name="Hosoyama A."/>
            <person name="Uohara A."/>
            <person name="Ohji S."/>
            <person name="Ichikawa N."/>
        </authorList>
    </citation>
    <scope>NUCLEOTIDE SEQUENCE [LARGE SCALE GENOMIC DNA]</scope>
    <source>
        <strain evidence="6 7">NBRC 106136</strain>
    </source>
</reference>
<dbReference type="Pfam" id="PF00196">
    <property type="entry name" value="GerE"/>
    <property type="match status" value="1"/>
</dbReference>
<dbReference type="PROSITE" id="PS50043">
    <property type="entry name" value="HTH_LUXR_2"/>
    <property type="match status" value="1"/>
</dbReference>
<dbReference type="GO" id="GO:0003677">
    <property type="term" value="F:DNA binding"/>
    <property type="evidence" value="ECO:0007669"/>
    <property type="project" value="UniProtKB-KW"/>
</dbReference>
<dbReference type="GO" id="GO:0000160">
    <property type="term" value="P:phosphorelay signal transduction system"/>
    <property type="evidence" value="ECO:0007669"/>
    <property type="project" value="InterPro"/>
</dbReference>
<dbReference type="InterPro" id="IPR058245">
    <property type="entry name" value="NreC/VraR/RcsB-like_REC"/>
</dbReference>
<dbReference type="PROSITE" id="PS00622">
    <property type="entry name" value="HTH_LUXR_1"/>
    <property type="match status" value="1"/>
</dbReference>
<dbReference type="InterPro" id="IPR016032">
    <property type="entry name" value="Sig_transdc_resp-reg_C-effctor"/>
</dbReference>
<dbReference type="PANTHER" id="PTHR45566">
    <property type="entry name" value="HTH-TYPE TRANSCRIPTIONAL REGULATOR YHJB-RELATED"/>
    <property type="match status" value="1"/>
</dbReference>
<dbReference type="InterPro" id="IPR051015">
    <property type="entry name" value="EvgA-like"/>
</dbReference>
<feature type="domain" description="HTH luxR-type" evidence="4">
    <location>
        <begin position="149"/>
        <end position="214"/>
    </location>
</feature>
<dbReference type="SUPFAM" id="SSF46894">
    <property type="entry name" value="C-terminal effector domain of the bipartite response regulators"/>
    <property type="match status" value="1"/>
</dbReference>
<gene>
    <name evidence="6" type="ORF">MAE02_56270</name>
</gene>
<dbReference type="InterPro" id="IPR001789">
    <property type="entry name" value="Sig_transdc_resp-reg_receiver"/>
</dbReference>
<dbReference type="EMBL" id="BJYU01000136">
    <property type="protein sequence ID" value="GEO17931.1"/>
    <property type="molecule type" value="Genomic_DNA"/>
</dbReference>
<protein>
    <submittedName>
        <fullName evidence="6">DNA-binding response regulator</fullName>
    </submittedName>
</protein>
<keyword evidence="2 6" id="KW-0238">DNA-binding</keyword>
<dbReference type="AlphaFoldDB" id="A0A512C142"/>
<evidence type="ECO:0000256" key="1">
    <source>
        <dbReference type="ARBA" id="ARBA00022553"/>
    </source>
</evidence>
<name>A0A512C142_9HYPH</name>
<dbReference type="CDD" id="cd06170">
    <property type="entry name" value="LuxR_C_like"/>
    <property type="match status" value="1"/>
</dbReference>
<organism evidence="6 7">
    <name type="scientific">Microvirga aerophila</name>
    <dbReference type="NCBI Taxonomy" id="670291"/>
    <lineage>
        <taxon>Bacteria</taxon>
        <taxon>Pseudomonadati</taxon>
        <taxon>Pseudomonadota</taxon>
        <taxon>Alphaproteobacteria</taxon>
        <taxon>Hyphomicrobiales</taxon>
        <taxon>Methylobacteriaceae</taxon>
        <taxon>Microvirga</taxon>
    </lineage>
</organism>
<dbReference type="PANTHER" id="PTHR45566:SF2">
    <property type="entry name" value="NARL SUBFAMILY"/>
    <property type="match status" value="1"/>
</dbReference>
<dbReference type="PRINTS" id="PR00038">
    <property type="entry name" value="HTHLUXR"/>
</dbReference>
<evidence type="ECO:0000259" key="5">
    <source>
        <dbReference type="PROSITE" id="PS50110"/>
    </source>
</evidence>
<dbReference type="GO" id="GO:0006355">
    <property type="term" value="P:regulation of DNA-templated transcription"/>
    <property type="evidence" value="ECO:0007669"/>
    <property type="project" value="InterPro"/>
</dbReference>
<dbReference type="PROSITE" id="PS50110">
    <property type="entry name" value="RESPONSE_REGULATORY"/>
    <property type="match status" value="1"/>
</dbReference>
<dbReference type="InterPro" id="IPR000792">
    <property type="entry name" value="Tscrpt_reg_LuxR_C"/>
</dbReference>
<dbReference type="SMART" id="SM00421">
    <property type="entry name" value="HTH_LUXR"/>
    <property type="match status" value="1"/>
</dbReference>
<sequence>MGNKIRVAIIDPHPIFRDGVICTLEAHADIEIVDQGATADDAIRIAAASRPDVIVVDTSVRGGGMNVIDTIARECSTVRTLVLTMTADQEQVCNALKWGARGYLLKGTSGSELVATVRTLSQGECYVSPSLAASLLMRPNSAPIEAVKKMDRLSDLTPREEQVLSILKEGRSNKEIGNKLDLSEKTIKHHLTRILQKLQVRNRVEAALLASDRAYSTVSYRDRRNRCGLSVR</sequence>
<feature type="domain" description="Response regulatory" evidence="5">
    <location>
        <begin position="6"/>
        <end position="121"/>
    </location>
</feature>
<dbReference type="Gene3D" id="3.40.50.2300">
    <property type="match status" value="1"/>
</dbReference>
<dbReference type="SUPFAM" id="SSF52172">
    <property type="entry name" value="CheY-like"/>
    <property type="match status" value="1"/>
</dbReference>
<keyword evidence="7" id="KW-1185">Reference proteome</keyword>
<dbReference type="RefSeq" id="WP_170285113.1">
    <property type="nucleotide sequence ID" value="NZ_BJYU01000136.1"/>
</dbReference>
<dbReference type="SMART" id="SM00448">
    <property type="entry name" value="REC"/>
    <property type="match status" value="1"/>
</dbReference>
<evidence type="ECO:0000256" key="3">
    <source>
        <dbReference type="PROSITE-ProRule" id="PRU00169"/>
    </source>
</evidence>
<evidence type="ECO:0000313" key="7">
    <source>
        <dbReference type="Proteomes" id="UP000321085"/>
    </source>
</evidence>
<comment type="caution">
    <text evidence="6">The sequence shown here is derived from an EMBL/GenBank/DDBJ whole genome shotgun (WGS) entry which is preliminary data.</text>
</comment>
<keyword evidence="1 3" id="KW-0597">Phosphoprotein</keyword>
<evidence type="ECO:0000259" key="4">
    <source>
        <dbReference type="PROSITE" id="PS50043"/>
    </source>
</evidence>
<dbReference type="Pfam" id="PF00072">
    <property type="entry name" value="Response_reg"/>
    <property type="match status" value="1"/>
</dbReference>
<feature type="modified residue" description="4-aspartylphosphate" evidence="3">
    <location>
        <position position="57"/>
    </location>
</feature>
<accession>A0A512C142</accession>
<dbReference type="Proteomes" id="UP000321085">
    <property type="component" value="Unassembled WGS sequence"/>
</dbReference>
<evidence type="ECO:0000256" key="2">
    <source>
        <dbReference type="ARBA" id="ARBA00023125"/>
    </source>
</evidence>
<proteinExistence type="predicted"/>
<dbReference type="InterPro" id="IPR011006">
    <property type="entry name" value="CheY-like_superfamily"/>
</dbReference>